<dbReference type="EMBL" id="JBHTCP010000014">
    <property type="protein sequence ID" value="MFC7371801.1"/>
    <property type="molecule type" value="Genomic_DNA"/>
</dbReference>
<proteinExistence type="predicted"/>
<gene>
    <name evidence="1" type="ORF">ACFQPF_08935</name>
</gene>
<keyword evidence="2" id="KW-1185">Reference proteome</keyword>
<sequence>MKEYLTDFALLSLCLIGLTALMGTISRFIAQLLFGGKRKDFFLTKSQGYQQNWKKVERRDI</sequence>
<accession>A0ABW2NQG9</accession>
<reference evidence="2" key="1">
    <citation type="journal article" date="2019" name="Int. J. Syst. Evol. Microbiol.">
        <title>The Global Catalogue of Microorganisms (GCM) 10K type strain sequencing project: providing services to taxonomists for standard genome sequencing and annotation.</title>
        <authorList>
            <consortium name="The Broad Institute Genomics Platform"/>
            <consortium name="The Broad Institute Genome Sequencing Center for Infectious Disease"/>
            <person name="Wu L."/>
            <person name="Ma J."/>
        </authorList>
    </citation>
    <scope>NUCLEOTIDE SEQUENCE [LARGE SCALE GENOMIC DNA]</scope>
    <source>
        <strain evidence="2">NBRC 106396</strain>
    </source>
</reference>
<protein>
    <submittedName>
        <fullName evidence="1">Uncharacterized protein</fullName>
    </submittedName>
</protein>
<name>A0ABW2NQG9_9BACL</name>
<dbReference type="RefSeq" id="WP_379748737.1">
    <property type="nucleotide sequence ID" value="NZ_JBHTCP010000014.1"/>
</dbReference>
<comment type="caution">
    <text evidence="1">The sequence shown here is derived from an EMBL/GenBank/DDBJ whole genome shotgun (WGS) entry which is preliminary data.</text>
</comment>
<evidence type="ECO:0000313" key="1">
    <source>
        <dbReference type="EMBL" id="MFC7371801.1"/>
    </source>
</evidence>
<evidence type="ECO:0000313" key="2">
    <source>
        <dbReference type="Proteomes" id="UP001596549"/>
    </source>
</evidence>
<dbReference type="Proteomes" id="UP001596549">
    <property type="component" value="Unassembled WGS sequence"/>
</dbReference>
<organism evidence="1 2">
    <name type="scientific">Fictibacillus iocasae</name>
    <dbReference type="NCBI Taxonomy" id="2715437"/>
    <lineage>
        <taxon>Bacteria</taxon>
        <taxon>Bacillati</taxon>
        <taxon>Bacillota</taxon>
        <taxon>Bacilli</taxon>
        <taxon>Bacillales</taxon>
        <taxon>Fictibacillaceae</taxon>
        <taxon>Fictibacillus</taxon>
    </lineage>
</organism>